<feature type="compositionally biased region" description="Gly residues" evidence="1">
    <location>
        <begin position="64"/>
        <end position="75"/>
    </location>
</feature>
<organism evidence="2">
    <name type="scientific">bioreactor metagenome</name>
    <dbReference type="NCBI Taxonomy" id="1076179"/>
    <lineage>
        <taxon>unclassified sequences</taxon>
        <taxon>metagenomes</taxon>
        <taxon>ecological metagenomes</taxon>
    </lineage>
</organism>
<feature type="region of interest" description="Disordered" evidence="1">
    <location>
        <begin position="34"/>
        <end position="80"/>
    </location>
</feature>
<sequence length="91" mass="9975">MRQVGRFPIELFEHVGFRLIALNEGKHDRHPCETLQHGRGDGPDEAEEHREKAGRGLHHILDGSGNGSASCGGGQNNLDQQFIQVEPLGPD</sequence>
<evidence type="ECO:0000256" key="1">
    <source>
        <dbReference type="SAM" id="MobiDB-lite"/>
    </source>
</evidence>
<evidence type="ECO:0000313" key="2">
    <source>
        <dbReference type="EMBL" id="MPN24872.1"/>
    </source>
</evidence>
<feature type="compositionally biased region" description="Basic and acidic residues" evidence="1">
    <location>
        <begin position="34"/>
        <end position="54"/>
    </location>
</feature>
<gene>
    <name evidence="2" type="ORF">SDC9_172277</name>
</gene>
<comment type="caution">
    <text evidence="2">The sequence shown here is derived from an EMBL/GenBank/DDBJ whole genome shotgun (WGS) entry which is preliminary data.</text>
</comment>
<protein>
    <submittedName>
        <fullName evidence="2">Uncharacterized protein</fullName>
    </submittedName>
</protein>
<accession>A0A645GFR1</accession>
<reference evidence="2" key="1">
    <citation type="submission" date="2019-08" db="EMBL/GenBank/DDBJ databases">
        <authorList>
            <person name="Kucharzyk K."/>
            <person name="Murdoch R.W."/>
            <person name="Higgins S."/>
            <person name="Loffler F."/>
        </authorList>
    </citation>
    <scope>NUCLEOTIDE SEQUENCE</scope>
</reference>
<proteinExistence type="predicted"/>
<dbReference type="EMBL" id="VSSQ01073865">
    <property type="protein sequence ID" value="MPN24872.1"/>
    <property type="molecule type" value="Genomic_DNA"/>
</dbReference>
<name>A0A645GFR1_9ZZZZ</name>
<dbReference type="AlphaFoldDB" id="A0A645GFR1"/>